<dbReference type="InterPro" id="IPR036601">
    <property type="entry name" value="CBM10_sf"/>
</dbReference>
<evidence type="ECO:0000256" key="4">
    <source>
        <dbReference type="SAM" id="SignalP"/>
    </source>
</evidence>
<dbReference type="EMBL" id="MDEG01000004">
    <property type="protein sequence ID" value="PPU98556.1"/>
    <property type="molecule type" value="Genomic_DNA"/>
</dbReference>
<dbReference type="InterPro" id="IPR009031">
    <property type="entry name" value="CBM10"/>
</dbReference>
<accession>A0A2S7EZP0</accession>
<protein>
    <submittedName>
        <fullName evidence="6">Beta-mannosidase</fullName>
    </submittedName>
</protein>
<dbReference type="PANTHER" id="PTHR34142">
    <property type="entry name" value="ENDO-BETA-1,4-GLUCANASE A"/>
    <property type="match status" value="1"/>
</dbReference>
<dbReference type="Gene3D" id="3.20.20.80">
    <property type="entry name" value="Glycosidases"/>
    <property type="match status" value="1"/>
</dbReference>
<feature type="domain" description="CBM10" evidence="5">
    <location>
        <begin position="339"/>
        <end position="373"/>
    </location>
</feature>
<dbReference type="SUPFAM" id="SSF51445">
    <property type="entry name" value="(Trans)glycosidases"/>
    <property type="match status" value="1"/>
</dbReference>
<dbReference type="GO" id="GO:0009251">
    <property type="term" value="P:glucan catabolic process"/>
    <property type="evidence" value="ECO:0007669"/>
    <property type="project" value="TreeGrafter"/>
</dbReference>
<reference evidence="7" key="1">
    <citation type="submission" date="2016-08" db="EMBL/GenBank/DDBJ databases">
        <authorList>
            <person name="Merda D."/>
            <person name="Briand M."/>
            <person name="Taghouti G."/>
            <person name="Carrere S."/>
            <person name="Gouzy J."/>
            <person name="Portier P."/>
            <person name="Jacques M.-A."/>
            <person name="Fischer-Le Saux M."/>
        </authorList>
    </citation>
    <scope>NUCLEOTIDE SEQUENCE [LARGE SCALE GENOMIC DNA]</scope>
    <source>
        <strain evidence="7">CFBP1156</strain>
    </source>
</reference>
<feature type="chain" id="PRO_5015597099" evidence="4">
    <location>
        <begin position="28"/>
        <end position="376"/>
    </location>
</feature>
<dbReference type="GO" id="GO:0030248">
    <property type="term" value="F:cellulose binding"/>
    <property type="evidence" value="ECO:0007669"/>
    <property type="project" value="InterPro"/>
</dbReference>
<name>A0A2S7EZP0_9XANT</name>
<dbReference type="Proteomes" id="UP000238261">
    <property type="component" value="Unassembled WGS sequence"/>
</dbReference>
<dbReference type="GO" id="GO:0004553">
    <property type="term" value="F:hydrolase activity, hydrolyzing O-glycosyl compounds"/>
    <property type="evidence" value="ECO:0007669"/>
    <property type="project" value="InterPro"/>
</dbReference>
<dbReference type="SMART" id="SM01064">
    <property type="entry name" value="CBM_10"/>
    <property type="match status" value="1"/>
</dbReference>
<dbReference type="PROSITE" id="PS51763">
    <property type="entry name" value="CBM10"/>
    <property type="match status" value="1"/>
</dbReference>
<keyword evidence="2 3" id="KW-0326">Glycosidase</keyword>
<evidence type="ECO:0000256" key="2">
    <source>
        <dbReference type="ARBA" id="ARBA00023295"/>
    </source>
</evidence>
<gene>
    <name evidence="6" type="ORF">XhyaCFBP1156_07450</name>
</gene>
<evidence type="ECO:0000256" key="3">
    <source>
        <dbReference type="RuleBase" id="RU361153"/>
    </source>
</evidence>
<dbReference type="Gene3D" id="2.30.32.30">
    <property type="entry name" value="CBM10"/>
    <property type="match status" value="1"/>
</dbReference>
<organism evidence="6 7">
    <name type="scientific">Xanthomonas hyacinthi</name>
    <dbReference type="NCBI Taxonomy" id="56455"/>
    <lineage>
        <taxon>Bacteria</taxon>
        <taxon>Pseudomonadati</taxon>
        <taxon>Pseudomonadota</taxon>
        <taxon>Gammaproteobacteria</taxon>
        <taxon>Lysobacterales</taxon>
        <taxon>Lysobacteraceae</taxon>
        <taxon>Xanthomonas</taxon>
    </lineage>
</organism>
<keyword evidence="1 3" id="KW-0378">Hydrolase</keyword>
<evidence type="ECO:0000313" key="6">
    <source>
        <dbReference type="EMBL" id="PPU98556.1"/>
    </source>
</evidence>
<evidence type="ECO:0000259" key="5">
    <source>
        <dbReference type="PROSITE" id="PS51763"/>
    </source>
</evidence>
<dbReference type="PANTHER" id="PTHR34142:SF1">
    <property type="entry name" value="GLYCOSIDE HYDROLASE FAMILY 5 DOMAIN-CONTAINING PROTEIN"/>
    <property type="match status" value="1"/>
</dbReference>
<dbReference type="OrthoDB" id="220114at2"/>
<dbReference type="Pfam" id="PF00150">
    <property type="entry name" value="Cellulase"/>
    <property type="match status" value="1"/>
</dbReference>
<dbReference type="RefSeq" id="WP_104558340.1">
    <property type="nucleotide sequence ID" value="NZ_CP043476.1"/>
</dbReference>
<dbReference type="InterPro" id="IPR002883">
    <property type="entry name" value="CBM10/Dockerin_dom"/>
</dbReference>
<dbReference type="InterPro" id="IPR017853">
    <property type="entry name" value="GH"/>
</dbReference>
<comment type="caution">
    <text evidence="6">The sequence shown here is derived from an EMBL/GenBank/DDBJ whole genome shotgun (WGS) entry which is preliminary data.</text>
</comment>
<evidence type="ECO:0000313" key="7">
    <source>
        <dbReference type="Proteomes" id="UP000238261"/>
    </source>
</evidence>
<evidence type="ECO:0000256" key="1">
    <source>
        <dbReference type="ARBA" id="ARBA00022801"/>
    </source>
</evidence>
<dbReference type="InterPro" id="IPR001547">
    <property type="entry name" value="Glyco_hydro_5"/>
</dbReference>
<dbReference type="Pfam" id="PF02013">
    <property type="entry name" value="CBM_10"/>
    <property type="match status" value="1"/>
</dbReference>
<feature type="signal peptide" evidence="4">
    <location>
        <begin position="1"/>
        <end position="27"/>
    </location>
</feature>
<dbReference type="AlphaFoldDB" id="A0A2S7EZP0"/>
<keyword evidence="4" id="KW-0732">Signal</keyword>
<sequence>MKSIRRLLAAMLLLCAGGMAVAGSAVAGIHVSGAQLKEGNGTPLVLRGVNLPHAWYPDRSLATIDAIAGEGANSVRVVLSSGARWKRTPLSQVADIIARCKRAGLIAVLEVHDTTGYGEDGAAASLNNAADYWVSIRNALIGQEDYVIVNIGNEPFGNRFTPSEWVNGHAAAIKKMRNAGLANALMVDAPNWGQDWRFYMRDNAAVLLAKDPRKNVMFSVHMYEVFSTAAKVDAYMRRFRDQNLTLVVGEFAADHKGAAVDEGAIMARAQAYGIGYMGWSWSGNDASTRSLDVVLDWNSNRLSRWGTILLESSNGILMTARRASVFAAVTTASTAAALGCGSSNGYPVCCSAVASDPDGDGWGWENQRSCVVLDAG</sequence>
<comment type="similarity">
    <text evidence="3">Belongs to the glycosyl hydrolase 5 (cellulase A) family.</text>
</comment>
<keyword evidence="7" id="KW-1185">Reference proteome</keyword>
<proteinExistence type="inferred from homology"/>